<reference evidence="1" key="2">
    <citation type="journal article" date="2014" name="ISME J.">
        <title>Microbial stratification in low pH oxic and suboxic macroscopic growths along an acid mine drainage.</title>
        <authorList>
            <person name="Mendez-Garcia C."/>
            <person name="Mesa V."/>
            <person name="Sprenger R.R."/>
            <person name="Richter M."/>
            <person name="Diez M.S."/>
            <person name="Solano J."/>
            <person name="Bargiela R."/>
            <person name="Golyshina O.V."/>
            <person name="Manteca A."/>
            <person name="Ramos J.L."/>
            <person name="Gallego J.R."/>
            <person name="Llorente I."/>
            <person name="Martins Dos Santos V.A."/>
            <person name="Jensen O.N."/>
            <person name="Pelaez A.I."/>
            <person name="Sanchez J."/>
            <person name="Ferrer M."/>
        </authorList>
    </citation>
    <scope>NUCLEOTIDE SEQUENCE</scope>
</reference>
<accession>T0ZYK2</accession>
<gene>
    <name evidence="1" type="ORF">B2A_12587</name>
</gene>
<comment type="caution">
    <text evidence="1">The sequence shown here is derived from an EMBL/GenBank/DDBJ whole genome shotgun (WGS) entry which is preliminary data.</text>
</comment>
<proteinExistence type="predicted"/>
<organism evidence="1">
    <name type="scientific">mine drainage metagenome</name>
    <dbReference type="NCBI Taxonomy" id="410659"/>
    <lineage>
        <taxon>unclassified sequences</taxon>
        <taxon>metagenomes</taxon>
        <taxon>ecological metagenomes</taxon>
    </lineage>
</organism>
<dbReference type="EMBL" id="AUZZ01009080">
    <property type="protein sequence ID" value="EQD34990.1"/>
    <property type="molecule type" value="Genomic_DNA"/>
</dbReference>
<evidence type="ECO:0000313" key="1">
    <source>
        <dbReference type="EMBL" id="EQD34990.1"/>
    </source>
</evidence>
<protein>
    <submittedName>
        <fullName evidence="1">Uncharacterized protein</fullName>
    </submittedName>
</protein>
<dbReference type="AlphaFoldDB" id="T0ZYK2"/>
<reference evidence="1" key="1">
    <citation type="submission" date="2013-08" db="EMBL/GenBank/DDBJ databases">
        <authorList>
            <person name="Mendez C."/>
            <person name="Richter M."/>
            <person name="Ferrer M."/>
            <person name="Sanchez J."/>
        </authorList>
    </citation>
    <scope>NUCLEOTIDE SEQUENCE</scope>
</reference>
<feature type="non-terminal residue" evidence="1">
    <location>
        <position position="1"/>
    </location>
</feature>
<name>T0ZYK2_9ZZZZ</name>
<sequence>IDVNFATEIVDAFQGLVSSQVASDEVGVLGSRGPLPFQIPSKLAIADVLRGSVGFVLEEATPNLEIVDTRVKTAISEVTNVIERMSTESETEFESAVESLDPRLLGNLKCFFQALDINHAVVRIVDDARELSLDTKTIARARERIEMTDIKEQESDDLIVELVGILPETRRFEMRLPGSPDVIKGIVGNVRVPGHLELNKKWRVKMRIREVREHNKKPRFVYTLVGLLEEIQELPEP</sequence>